<dbReference type="InterPro" id="IPR050900">
    <property type="entry name" value="Transposase_IS3/IS150/IS904"/>
</dbReference>
<dbReference type="PANTHER" id="PTHR46889:SF4">
    <property type="entry name" value="TRANSPOSASE INSO FOR INSERTION SEQUENCE ELEMENT IS911B-RELATED"/>
    <property type="match status" value="1"/>
</dbReference>
<dbReference type="GO" id="GO:0006313">
    <property type="term" value="P:DNA transposition"/>
    <property type="evidence" value="ECO:0007669"/>
    <property type="project" value="InterPro"/>
</dbReference>
<dbReference type="GO" id="GO:0004803">
    <property type="term" value="F:transposase activity"/>
    <property type="evidence" value="ECO:0007669"/>
    <property type="project" value="InterPro"/>
</dbReference>
<comment type="caution">
    <text evidence="3">The sequence shown here is derived from an EMBL/GenBank/DDBJ whole genome shotgun (WGS) entry which is preliminary data.</text>
</comment>
<dbReference type="InterPro" id="IPR001584">
    <property type="entry name" value="Integrase_cat-core"/>
</dbReference>
<dbReference type="Gene3D" id="3.30.420.10">
    <property type="entry name" value="Ribonuclease H-like superfamily/Ribonuclease H"/>
    <property type="match status" value="1"/>
</dbReference>
<dbReference type="SUPFAM" id="SSF53098">
    <property type="entry name" value="Ribonuclease H-like"/>
    <property type="match status" value="1"/>
</dbReference>
<dbReference type="InterPro" id="IPR036388">
    <property type="entry name" value="WH-like_DNA-bd_sf"/>
</dbReference>
<name>A0A373F515_COMTE</name>
<dbReference type="EMBL" id="QURR01000057">
    <property type="protein sequence ID" value="RGE39253.1"/>
    <property type="molecule type" value="Genomic_DNA"/>
</dbReference>
<dbReference type="Pfam" id="PF13333">
    <property type="entry name" value="rve_2"/>
    <property type="match status" value="1"/>
</dbReference>
<dbReference type="PANTHER" id="PTHR46889">
    <property type="entry name" value="TRANSPOSASE INSF FOR INSERTION SEQUENCE IS3B-RELATED"/>
    <property type="match status" value="1"/>
</dbReference>
<evidence type="ECO:0000256" key="1">
    <source>
        <dbReference type="SAM" id="Coils"/>
    </source>
</evidence>
<keyword evidence="1" id="KW-0175">Coiled coil</keyword>
<dbReference type="InterPro" id="IPR002514">
    <property type="entry name" value="Transposase_8"/>
</dbReference>
<proteinExistence type="predicted"/>
<dbReference type="GO" id="GO:0015074">
    <property type="term" value="P:DNA integration"/>
    <property type="evidence" value="ECO:0007669"/>
    <property type="project" value="InterPro"/>
</dbReference>
<dbReference type="OrthoDB" id="5365969at2"/>
<dbReference type="Pfam" id="PF00665">
    <property type="entry name" value="rve"/>
    <property type="match status" value="1"/>
</dbReference>
<organism evidence="3 4">
    <name type="scientific">Comamonas testosteroni</name>
    <name type="common">Pseudomonas testosteroni</name>
    <dbReference type="NCBI Taxonomy" id="285"/>
    <lineage>
        <taxon>Bacteria</taxon>
        <taxon>Pseudomonadati</taxon>
        <taxon>Pseudomonadota</taxon>
        <taxon>Betaproteobacteria</taxon>
        <taxon>Burkholderiales</taxon>
        <taxon>Comamonadaceae</taxon>
        <taxon>Comamonas</taxon>
    </lineage>
</organism>
<dbReference type="Pfam" id="PF01527">
    <property type="entry name" value="HTH_Tnp_1"/>
    <property type="match status" value="1"/>
</dbReference>
<protein>
    <submittedName>
        <fullName evidence="3">IS3 family transposase</fullName>
    </submittedName>
</protein>
<dbReference type="SUPFAM" id="SSF46689">
    <property type="entry name" value="Homeodomain-like"/>
    <property type="match status" value="1"/>
</dbReference>
<accession>A0A373F515</accession>
<dbReference type="GO" id="GO:0003677">
    <property type="term" value="F:DNA binding"/>
    <property type="evidence" value="ECO:0007669"/>
    <property type="project" value="InterPro"/>
</dbReference>
<dbReference type="Pfam" id="PF13276">
    <property type="entry name" value="HTH_21"/>
    <property type="match status" value="1"/>
</dbReference>
<dbReference type="InterPro" id="IPR009057">
    <property type="entry name" value="Homeodomain-like_sf"/>
</dbReference>
<evidence type="ECO:0000313" key="4">
    <source>
        <dbReference type="Proteomes" id="UP000261948"/>
    </source>
</evidence>
<gene>
    <name evidence="3" type="ORF">DZC30_22190</name>
</gene>
<dbReference type="Proteomes" id="UP000261948">
    <property type="component" value="Unassembled WGS sequence"/>
</dbReference>
<feature type="coiled-coil region" evidence="1">
    <location>
        <begin position="66"/>
        <end position="93"/>
    </location>
</feature>
<dbReference type="InterPro" id="IPR048020">
    <property type="entry name" value="Transpos_IS3"/>
</dbReference>
<dbReference type="InterPro" id="IPR012337">
    <property type="entry name" value="RNaseH-like_sf"/>
</dbReference>
<reference evidence="3 4" key="1">
    <citation type="submission" date="2018-08" db="EMBL/GenBank/DDBJ databases">
        <title>Comamonas testosteroni strain SWCO2.</title>
        <authorList>
            <person name="Jiang N."/>
            <person name="Zhang X.Z."/>
        </authorList>
    </citation>
    <scope>NUCLEOTIDE SEQUENCE [LARGE SCALE GENOMIC DNA]</scope>
    <source>
        <strain evidence="3 4">SWCO2</strain>
    </source>
</reference>
<dbReference type="InterPro" id="IPR025948">
    <property type="entry name" value="HTH-like_dom"/>
</dbReference>
<keyword evidence="4" id="KW-1185">Reference proteome</keyword>
<dbReference type="Gene3D" id="1.10.10.10">
    <property type="entry name" value="Winged helix-like DNA-binding domain superfamily/Winged helix DNA-binding domain"/>
    <property type="match status" value="1"/>
</dbReference>
<sequence>MNTKAARFSPEVRERAVRLVQECQADYASLWGACESIAPKIGCSVSTLHGWVQRKEIDAGQRPGLTTDERERLKQLERENKELRRANDILKAASGFFCAGGAGPSHQELIDFVDQYRDAYGVEPICRLLQIAPSGYRRRVQQRNCYWLRCKRSQSDEERCSHIQRVWHANWQVYGAVKVWKQMHREGLTIARCTVQRLMRKLGLEGARRGKKVRTTRPDVARPSPLDLVNRQFTAQRPDQLWVADFTYVSTWQGQMFVAFVIDVYARRIVGWRVSSHMRTDFVVDALEQALYARQPSSDTKLIHHSDRGSQYVSIRYTERLEEAGLMPSVGSTGDSYDNALAETINGLYKTEVIYKRGPWKTKESLELATLQWVHWFNHDRLLESIGHIPPAEAEANYWRQVANTVQANACTSTN</sequence>
<dbReference type="AlphaFoldDB" id="A0A373F515"/>
<evidence type="ECO:0000259" key="2">
    <source>
        <dbReference type="PROSITE" id="PS50994"/>
    </source>
</evidence>
<dbReference type="NCBIfam" id="NF033516">
    <property type="entry name" value="transpos_IS3"/>
    <property type="match status" value="1"/>
</dbReference>
<evidence type="ECO:0000313" key="3">
    <source>
        <dbReference type="EMBL" id="RGE39253.1"/>
    </source>
</evidence>
<feature type="domain" description="Integrase catalytic" evidence="2">
    <location>
        <begin position="234"/>
        <end position="398"/>
    </location>
</feature>
<dbReference type="InterPro" id="IPR036397">
    <property type="entry name" value="RNaseH_sf"/>
</dbReference>
<dbReference type="PROSITE" id="PS50994">
    <property type="entry name" value="INTEGRASE"/>
    <property type="match status" value="1"/>
</dbReference>